<dbReference type="FunFam" id="1.10.10.200:FF:000002">
    <property type="entry name" value="Probable transcriptional regulatory protein CLM62_37755"/>
    <property type="match status" value="1"/>
</dbReference>
<dbReference type="InterPro" id="IPR048300">
    <property type="entry name" value="TACO1_YebC-like_2nd/3rd_dom"/>
</dbReference>
<keyword evidence="3 6" id="KW-0805">Transcription regulation</keyword>
<comment type="subcellular location">
    <subcellularLocation>
        <location evidence="6">Cytoplasm</location>
    </subcellularLocation>
</comment>
<dbReference type="Pfam" id="PF01709">
    <property type="entry name" value="Transcrip_reg"/>
    <property type="match status" value="1"/>
</dbReference>
<dbReference type="Gene3D" id="3.30.70.980">
    <property type="match status" value="2"/>
</dbReference>
<dbReference type="GO" id="GO:0006355">
    <property type="term" value="P:regulation of DNA-templated transcription"/>
    <property type="evidence" value="ECO:0007669"/>
    <property type="project" value="UniProtKB-UniRule"/>
</dbReference>
<dbReference type="FunFam" id="3.30.70.980:FF:000002">
    <property type="entry name" value="Probable transcriptional regulatory protein YebC"/>
    <property type="match status" value="1"/>
</dbReference>
<dbReference type="SUPFAM" id="SSF75625">
    <property type="entry name" value="YebC-like"/>
    <property type="match status" value="1"/>
</dbReference>
<keyword evidence="4 6" id="KW-0238">DNA-binding</keyword>
<evidence type="ECO:0000256" key="4">
    <source>
        <dbReference type="ARBA" id="ARBA00023125"/>
    </source>
</evidence>
<dbReference type="RefSeq" id="WP_085543371.1">
    <property type="nucleotide sequence ID" value="NZ_FXBB01000001.1"/>
</dbReference>
<dbReference type="HAMAP" id="MF_00693">
    <property type="entry name" value="Transcrip_reg_TACO1"/>
    <property type="match status" value="1"/>
</dbReference>
<dbReference type="InterPro" id="IPR049083">
    <property type="entry name" value="TACO1_YebC_N"/>
</dbReference>
<dbReference type="OrthoDB" id="9781053at2"/>
<dbReference type="Gene3D" id="1.10.10.200">
    <property type="match status" value="1"/>
</dbReference>
<evidence type="ECO:0000259" key="7">
    <source>
        <dbReference type="Pfam" id="PF01709"/>
    </source>
</evidence>
<reference evidence="10" key="1">
    <citation type="submission" date="2017-04" db="EMBL/GenBank/DDBJ databases">
        <authorList>
            <person name="Varghese N."/>
            <person name="Submissions S."/>
        </authorList>
    </citation>
    <scope>NUCLEOTIDE SEQUENCE [LARGE SCALE GENOMIC DNA]</scope>
    <source>
        <strain evidence="10">USBA 82</strain>
    </source>
</reference>
<sequence length="248" mass="26953">MSGHSKWANIKHRKAAQDAKRGNLFQKLVKAIIIAAKEGGGDPSTNVRLKAALDRAKAASVPANNIDRAIKRGTGEIEGAVYEELVYEGYGPDGVAVIIECLTDNKNRTTPEIRVLLDRSGGSLGATGSVSWMFERRGVINLSGDNLDEEELMEAALECGAEDVERDDGFVVYTNPSDLNDVKEALEARGYGIENAESQMVPKTTVVVSNPDKAKKILKLMDMIESHDDVQSVASNFDISQEIMDEID</sequence>
<dbReference type="PANTHER" id="PTHR12532:SF6">
    <property type="entry name" value="TRANSCRIPTIONAL REGULATORY PROTEIN YEBC-RELATED"/>
    <property type="match status" value="1"/>
</dbReference>
<dbReference type="InterPro" id="IPR002876">
    <property type="entry name" value="Transcrip_reg_TACO1-like"/>
</dbReference>
<keyword evidence="10" id="KW-1185">Reference proteome</keyword>
<dbReference type="STRING" id="561720.SAMN06275492_10171"/>
<dbReference type="InterPro" id="IPR029072">
    <property type="entry name" value="YebC-like"/>
</dbReference>
<proteinExistence type="inferred from homology"/>
<comment type="similarity">
    <text evidence="1 6">Belongs to the TACO1 family.</text>
</comment>
<evidence type="ECO:0000256" key="2">
    <source>
        <dbReference type="ARBA" id="ARBA00022490"/>
    </source>
</evidence>
<dbReference type="NCBIfam" id="TIGR01033">
    <property type="entry name" value="YebC/PmpR family DNA-binding transcriptional regulator"/>
    <property type="match status" value="1"/>
</dbReference>
<evidence type="ECO:0000256" key="6">
    <source>
        <dbReference type="HAMAP-Rule" id="MF_00693"/>
    </source>
</evidence>
<protein>
    <recommendedName>
        <fullName evidence="6">Probable transcriptional regulatory protein SAMN06275492_10171</fullName>
    </recommendedName>
</protein>
<keyword evidence="2 6" id="KW-0963">Cytoplasm</keyword>
<dbReference type="Proteomes" id="UP000193355">
    <property type="component" value="Unassembled WGS sequence"/>
</dbReference>
<dbReference type="NCBIfam" id="NF009044">
    <property type="entry name" value="PRK12378.1"/>
    <property type="match status" value="1"/>
</dbReference>
<evidence type="ECO:0000259" key="8">
    <source>
        <dbReference type="Pfam" id="PF20772"/>
    </source>
</evidence>
<dbReference type="NCBIfam" id="NF001030">
    <property type="entry name" value="PRK00110.1"/>
    <property type="match status" value="1"/>
</dbReference>
<evidence type="ECO:0000313" key="10">
    <source>
        <dbReference type="Proteomes" id="UP000193355"/>
    </source>
</evidence>
<dbReference type="GO" id="GO:0003677">
    <property type="term" value="F:DNA binding"/>
    <property type="evidence" value="ECO:0007669"/>
    <property type="project" value="UniProtKB-UniRule"/>
</dbReference>
<dbReference type="InterPro" id="IPR017856">
    <property type="entry name" value="Integrase-like_N"/>
</dbReference>
<evidence type="ECO:0000256" key="3">
    <source>
        <dbReference type="ARBA" id="ARBA00023015"/>
    </source>
</evidence>
<dbReference type="Pfam" id="PF20772">
    <property type="entry name" value="TACO1_YebC_N"/>
    <property type="match status" value="1"/>
</dbReference>
<feature type="domain" description="TACO1/YebC-like second and third" evidence="7">
    <location>
        <begin position="82"/>
        <end position="237"/>
    </location>
</feature>
<organism evidence="9 10">
    <name type="scientific">Dethiosulfovibrio salsuginis</name>
    <dbReference type="NCBI Taxonomy" id="561720"/>
    <lineage>
        <taxon>Bacteria</taxon>
        <taxon>Thermotogati</taxon>
        <taxon>Synergistota</taxon>
        <taxon>Synergistia</taxon>
        <taxon>Synergistales</taxon>
        <taxon>Dethiosulfovibrionaceae</taxon>
        <taxon>Dethiosulfovibrio</taxon>
    </lineage>
</organism>
<feature type="domain" description="TACO1/YebC-like N-terminal" evidence="8">
    <location>
        <begin position="5"/>
        <end position="76"/>
    </location>
</feature>
<dbReference type="InterPro" id="IPR026564">
    <property type="entry name" value="Transcrip_reg_TACO1-like_dom3"/>
</dbReference>
<dbReference type="EMBL" id="FXBB01000001">
    <property type="protein sequence ID" value="SMG08928.1"/>
    <property type="molecule type" value="Genomic_DNA"/>
</dbReference>
<dbReference type="AlphaFoldDB" id="A0A1X7I4K0"/>
<dbReference type="PANTHER" id="PTHR12532">
    <property type="entry name" value="TRANSLATIONAL ACTIVATOR OF CYTOCHROME C OXIDASE 1"/>
    <property type="match status" value="1"/>
</dbReference>
<gene>
    <name evidence="9" type="ORF">SAMN06275492_10171</name>
</gene>
<accession>A0A1X7I4K0</accession>
<dbReference type="GO" id="GO:0005829">
    <property type="term" value="C:cytosol"/>
    <property type="evidence" value="ECO:0007669"/>
    <property type="project" value="TreeGrafter"/>
</dbReference>
<evidence type="ECO:0000313" key="9">
    <source>
        <dbReference type="EMBL" id="SMG08928.1"/>
    </source>
</evidence>
<evidence type="ECO:0000256" key="1">
    <source>
        <dbReference type="ARBA" id="ARBA00008724"/>
    </source>
</evidence>
<keyword evidence="5 6" id="KW-0804">Transcription</keyword>
<evidence type="ECO:0000256" key="5">
    <source>
        <dbReference type="ARBA" id="ARBA00023163"/>
    </source>
</evidence>
<name>A0A1X7I4K0_9BACT</name>